<evidence type="ECO:0000256" key="4">
    <source>
        <dbReference type="SAM" id="SignalP"/>
    </source>
</evidence>
<evidence type="ECO:0000256" key="3">
    <source>
        <dbReference type="ARBA" id="ARBA00023186"/>
    </source>
</evidence>
<dbReference type="EMBL" id="SORE01000018">
    <property type="protein sequence ID" value="TDY43299.1"/>
    <property type="molecule type" value="Genomic_DNA"/>
</dbReference>
<name>A0A4R8LKW9_9BURK</name>
<keyword evidence="2" id="KW-0574">Periplasm</keyword>
<dbReference type="RefSeq" id="WP_134194765.1">
    <property type="nucleotide sequence ID" value="NZ_JBHLUW010000009.1"/>
</dbReference>
<keyword evidence="6" id="KW-1185">Reference proteome</keyword>
<dbReference type="InterPro" id="IPR010486">
    <property type="entry name" value="HNS-dep_expression_A/B"/>
</dbReference>
<keyword evidence="3" id="KW-0143">Chaperone</keyword>
<dbReference type="AlphaFoldDB" id="A0A4R8LKW9"/>
<accession>A0A4R8LKW9</accession>
<gene>
    <name evidence="5" type="ORF">BX592_11894</name>
</gene>
<evidence type="ECO:0000313" key="6">
    <source>
        <dbReference type="Proteomes" id="UP000295509"/>
    </source>
</evidence>
<proteinExistence type="predicted"/>
<evidence type="ECO:0000313" key="5">
    <source>
        <dbReference type="EMBL" id="TDY43299.1"/>
    </source>
</evidence>
<reference evidence="5 6" key="1">
    <citation type="submission" date="2019-03" db="EMBL/GenBank/DDBJ databases">
        <title>Genomic Encyclopedia of Type Strains, Phase III (KMG-III): the genomes of soil and plant-associated and newly described type strains.</title>
        <authorList>
            <person name="Whitman W."/>
        </authorList>
    </citation>
    <scope>NUCLEOTIDE SEQUENCE [LARGE SCALE GENOMIC DNA]</scope>
    <source>
        <strain evidence="5 6">LMG 29544</strain>
    </source>
</reference>
<evidence type="ECO:0000256" key="1">
    <source>
        <dbReference type="ARBA" id="ARBA00022729"/>
    </source>
</evidence>
<feature type="signal peptide" evidence="4">
    <location>
        <begin position="1"/>
        <end position="24"/>
    </location>
</feature>
<dbReference type="GO" id="GO:0030288">
    <property type="term" value="C:outer membrane-bounded periplasmic space"/>
    <property type="evidence" value="ECO:0007669"/>
    <property type="project" value="InterPro"/>
</dbReference>
<keyword evidence="1 4" id="KW-0732">Signal</keyword>
<organism evidence="5 6">
    <name type="scientific">Paraburkholderia rhizosphaerae</name>
    <dbReference type="NCBI Taxonomy" id="480658"/>
    <lineage>
        <taxon>Bacteria</taxon>
        <taxon>Pseudomonadati</taxon>
        <taxon>Pseudomonadota</taxon>
        <taxon>Betaproteobacteria</taxon>
        <taxon>Burkholderiales</taxon>
        <taxon>Burkholderiaceae</taxon>
        <taxon>Paraburkholderia</taxon>
    </lineage>
</organism>
<dbReference type="Pfam" id="PF06411">
    <property type="entry name" value="HdeA"/>
    <property type="match status" value="1"/>
</dbReference>
<evidence type="ECO:0000256" key="2">
    <source>
        <dbReference type="ARBA" id="ARBA00022764"/>
    </source>
</evidence>
<dbReference type="InterPro" id="IPR036831">
    <property type="entry name" value="HdeA_sf"/>
</dbReference>
<comment type="caution">
    <text evidence="5">The sequence shown here is derived from an EMBL/GenBank/DDBJ whole genome shotgun (WGS) entry which is preliminary data.</text>
</comment>
<dbReference type="OrthoDB" id="8967249at2"/>
<sequence length="111" mass="11872">MKLVKAIAASMCVLVIGASNVARAAEQKITPAKMTCADFVQVDDAYKPAVVYWVAGVDKLGVTGTETTVVDTMQPVAATVARACQKDPQSGFMTKVRSMIKSKQIALFDHH</sequence>
<feature type="chain" id="PRO_5020483956" evidence="4">
    <location>
        <begin position="25"/>
        <end position="111"/>
    </location>
</feature>
<dbReference type="Proteomes" id="UP000295509">
    <property type="component" value="Unassembled WGS sequence"/>
</dbReference>
<protein>
    <submittedName>
        <fullName evidence="5">Acid stress chaperone HdeA</fullName>
    </submittedName>
</protein>
<dbReference type="GO" id="GO:0071468">
    <property type="term" value="P:cellular response to acidic pH"/>
    <property type="evidence" value="ECO:0007669"/>
    <property type="project" value="InterPro"/>
</dbReference>
<dbReference type="Gene3D" id="1.10.890.10">
    <property type="entry name" value="HNS-dependent expression A"/>
    <property type="match status" value="1"/>
</dbReference>
<dbReference type="SUPFAM" id="SSF47752">
    <property type="entry name" value="Protein HNS-dependent expression A, HdeA"/>
    <property type="match status" value="1"/>
</dbReference>
<dbReference type="InterPro" id="IPR038303">
    <property type="entry name" value="HdeA/HdeB_sf"/>
</dbReference>